<dbReference type="RefSeq" id="WP_273896937.1">
    <property type="nucleotide sequence ID" value="NZ_JAMDGS010000001.1"/>
</dbReference>
<dbReference type="Proteomes" id="UP001150531">
    <property type="component" value="Unassembled WGS sequence"/>
</dbReference>
<comment type="similarity">
    <text evidence="3">Belongs to the acetyltransferase family. RimJ subfamily.</text>
</comment>
<gene>
    <name evidence="5" type="ORF">M5G18_01560</name>
</gene>
<dbReference type="SUPFAM" id="SSF55729">
    <property type="entry name" value="Acyl-CoA N-acyltransferases (Nat)"/>
    <property type="match status" value="1"/>
</dbReference>
<sequence length="334" mass="37614">MAECHYPVELKVCKREFGVGGRPINQGTVDCMLMIRHEQMEAFNYNAREQLGRKVILDLKETAPHTVMGLSSAEMDARLATALEMAEKYTLREAPDLRSFIRLCFVVGPLFAEYPAAHDLLISAGPGKNRRMTPLFEGMKTDIWERAADNDIVTRAQTPFPFDNPLAGRLSQSAGVCAPIRPSISIEPLATVHAERYFHYALHPDVWRLGRMPPRISLEQVQTHIRSVSAGNGQEAYAIRHSEAGFIGAITLRNELPFTCIAYWVARPFWGYGVATDAIGKLLVHLSKQPHSIRLRANIARTNLPSIRLVETLGWKEQARTRESKGNRIFEFHI</sequence>
<evidence type="ECO:0000256" key="3">
    <source>
        <dbReference type="ARBA" id="ARBA00038502"/>
    </source>
</evidence>
<evidence type="ECO:0000256" key="2">
    <source>
        <dbReference type="ARBA" id="ARBA00023315"/>
    </source>
</evidence>
<evidence type="ECO:0000256" key="1">
    <source>
        <dbReference type="ARBA" id="ARBA00022679"/>
    </source>
</evidence>
<dbReference type="EMBL" id="JAMDGS010000001">
    <property type="protein sequence ID" value="MDD1123262.1"/>
    <property type="molecule type" value="Genomic_DNA"/>
</dbReference>
<name>A0ABT5PH97_9PSED</name>
<feature type="domain" description="N-acetyltransferase" evidence="4">
    <location>
        <begin position="184"/>
        <end position="334"/>
    </location>
</feature>
<dbReference type="InterPro" id="IPR000182">
    <property type="entry name" value="GNAT_dom"/>
</dbReference>
<protein>
    <submittedName>
        <fullName evidence="5">GNAT family N-acetyltransferase</fullName>
    </submittedName>
</protein>
<evidence type="ECO:0000313" key="5">
    <source>
        <dbReference type="EMBL" id="MDD1123262.1"/>
    </source>
</evidence>
<comment type="caution">
    <text evidence="5">The sequence shown here is derived from an EMBL/GenBank/DDBJ whole genome shotgun (WGS) entry which is preliminary data.</text>
</comment>
<evidence type="ECO:0000313" key="6">
    <source>
        <dbReference type="Proteomes" id="UP001150531"/>
    </source>
</evidence>
<evidence type="ECO:0000259" key="4">
    <source>
        <dbReference type="PROSITE" id="PS51186"/>
    </source>
</evidence>
<accession>A0ABT5PH97</accession>
<keyword evidence="1" id="KW-0808">Transferase</keyword>
<reference evidence="5" key="1">
    <citation type="submission" date="2022-05" db="EMBL/GenBank/DDBJ databases">
        <title>Novel Pseudomonas spp. Isolated from a Rainbow Trout Aquaculture Facility.</title>
        <authorList>
            <person name="Testerman T."/>
            <person name="Graf J."/>
        </authorList>
    </citation>
    <scope>NUCLEOTIDE SEQUENCE</scope>
    <source>
        <strain evidence="5">ID386</strain>
    </source>
</reference>
<dbReference type="PROSITE" id="PS51186">
    <property type="entry name" value="GNAT"/>
    <property type="match status" value="1"/>
</dbReference>
<proteinExistence type="inferred from homology"/>
<keyword evidence="6" id="KW-1185">Reference proteome</keyword>
<organism evidence="5 6">
    <name type="scientific">Pseudomonas aphyarum</name>
    <dbReference type="NCBI Taxonomy" id="2942629"/>
    <lineage>
        <taxon>Bacteria</taxon>
        <taxon>Pseudomonadati</taxon>
        <taxon>Pseudomonadota</taxon>
        <taxon>Gammaproteobacteria</taxon>
        <taxon>Pseudomonadales</taxon>
        <taxon>Pseudomonadaceae</taxon>
        <taxon>Pseudomonas</taxon>
    </lineage>
</organism>
<dbReference type="PANTHER" id="PTHR43792">
    <property type="entry name" value="GNAT FAMILY, PUTATIVE (AFU_ORTHOLOGUE AFUA_3G00765)-RELATED-RELATED"/>
    <property type="match status" value="1"/>
</dbReference>
<dbReference type="Gene3D" id="3.40.630.30">
    <property type="match status" value="1"/>
</dbReference>
<dbReference type="InterPro" id="IPR016181">
    <property type="entry name" value="Acyl_CoA_acyltransferase"/>
</dbReference>
<dbReference type="PANTHER" id="PTHR43792:SF8">
    <property type="entry name" value="[RIBOSOMAL PROTEIN US5]-ALANINE N-ACETYLTRANSFERASE"/>
    <property type="match status" value="1"/>
</dbReference>
<dbReference type="InterPro" id="IPR051531">
    <property type="entry name" value="N-acetyltransferase"/>
</dbReference>
<keyword evidence="2" id="KW-0012">Acyltransferase</keyword>
<dbReference type="Pfam" id="PF13302">
    <property type="entry name" value="Acetyltransf_3"/>
    <property type="match status" value="1"/>
</dbReference>